<feature type="region of interest" description="Disordered" evidence="1">
    <location>
        <begin position="26"/>
        <end position="46"/>
    </location>
</feature>
<dbReference type="PATRIC" id="fig|1339314.3.peg.4314"/>
<proteinExistence type="predicted"/>
<name>A0A016BRJ2_BACFG</name>
<evidence type="ECO:0000313" key="2">
    <source>
        <dbReference type="EMBL" id="EXZ71427.1"/>
    </source>
</evidence>
<organism evidence="2 3">
    <name type="scientific">Bacteroides fragilis str. 3976T8</name>
    <dbReference type="NCBI Taxonomy" id="1339314"/>
    <lineage>
        <taxon>Bacteria</taxon>
        <taxon>Pseudomonadati</taxon>
        <taxon>Bacteroidota</taxon>
        <taxon>Bacteroidia</taxon>
        <taxon>Bacteroidales</taxon>
        <taxon>Bacteroidaceae</taxon>
        <taxon>Bacteroides</taxon>
    </lineage>
</organism>
<comment type="caution">
    <text evidence="2">The sequence shown here is derived from an EMBL/GenBank/DDBJ whole genome shotgun (WGS) entry which is preliminary data.</text>
</comment>
<sequence length="46" mass="5267">MEKEKAGEGKGHIIILYRGNLSGRGKRVFAEKGRRRSVSGRKLRRK</sequence>
<evidence type="ECO:0000256" key="1">
    <source>
        <dbReference type="SAM" id="MobiDB-lite"/>
    </source>
</evidence>
<dbReference type="Proteomes" id="UP000020938">
    <property type="component" value="Unassembled WGS sequence"/>
</dbReference>
<dbReference type="AlphaFoldDB" id="A0A016BRJ2"/>
<evidence type="ECO:0000313" key="3">
    <source>
        <dbReference type="Proteomes" id="UP000020938"/>
    </source>
</evidence>
<gene>
    <name evidence="2" type="ORF">M123_4176</name>
</gene>
<dbReference type="EMBL" id="JGDS01000067">
    <property type="protein sequence ID" value="EXZ71427.1"/>
    <property type="molecule type" value="Genomic_DNA"/>
</dbReference>
<accession>A0A016BRJ2</accession>
<reference evidence="2 3" key="1">
    <citation type="submission" date="2014-02" db="EMBL/GenBank/DDBJ databases">
        <authorList>
            <person name="Sears C."/>
            <person name="Carroll K."/>
            <person name="Sack B.R."/>
            <person name="Qadri F."/>
            <person name="Myers L.L."/>
            <person name="Chung G.-T."/>
            <person name="Escheverria P."/>
            <person name="Fraser C.M."/>
            <person name="Sadzewicz L."/>
            <person name="Shefchek K.A."/>
            <person name="Tallon L."/>
            <person name="Das S.P."/>
            <person name="Daugherty S."/>
            <person name="Mongodin E.F."/>
        </authorList>
    </citation>
    <scope>NUCLEOTIDE SEQUENCE [LARGE SCALE GENOMIC DNA]</scope>
    <source>
        <strain evidence="2 3">3976T8</strain>
    </source>
</reference>
<feature type="compositionally biased region" description="Basic residues" evidence="1">
    <location>
        <begin position="33"/>
        <end position="46"/>
    </location>
</feature>
<protein>
    <submittedName>
        <fullName evidence="2">Uncharacterized protein</fullName>
    </submittedName>
</protein>